<comment type="caution">
    <text evidence="2">The sequence shown here is derived from an EMBL/GenBank/DDBJ whole genome shotgun (WGS) entry which is preliminary data.</text>
</comment>
<name>A0A401ZGB8_9CHLR</name>
<protein>
    <submittedName>
        <fullName evidence="2">Uncharacterized protein</fullName>
    </submittedName>
</protein>
<proteinExistence type="predicted"/>
<gene>
    <name evidence="2" type="ORF">KDAU_32360</name>
</gene>
<feature type="compositionally biased region" description="Low complexity" evidence="1">
    <location>
        <begin position="68"/>
        <end position="87"/>
    </location>
</feature>
<feature type="region of interest" description="Disordered" evidence="1">
    <location>
        <begin position="47"/>
        <end position="106"/>
    </location>
</feature>
<dbReference type="AlphaFoldDB" id="A0A401ZGB8"/>
<dbReference type="EMBL" id="BIFQ01000001">
    <property type="protein sequence ID" value="GCE05907.1"/>
    <property type="molecule type" value="Genomic_DNA"/>
</dbReference>
<evidence type="ECO:0000313" key="2">
    <source>
        <dbReference type="EMBL" id="GCE05907.1"/>
    </source>
</evidence>
<sequence length="176" mass="19058">MRSKKQLGMYSVNLDEEGALQIQAPTLLRPLQLDAQQVRELQHWLNEVNPPAGAGPQAPVMTPPPVATPQASTTADAPTTPAVAAAPVAPPPPQTPSQPTMTPAPSVAPETIAQQIIQEMIENASAQYPASLAPENRDRLIDQVTRHPAIRPLMSQNKISYKQVMLWVEQNIDAEK</sequence>
<keyword evidence="3" id="KW-1185">Reference proteome</keyword>
<reference evidence="3" key="1">
    <citation type="submission" date="2018-12" db="EMBL/GenBank/DDBJ databases">
        <title>Tengunoibacter tsumagoiensis gen. nov., sp. nov., Dictyobacter kobayashii sp. nov., D. alpinus sp. nov., and D. joshuensis sp. nov. and description of Dictyobacteraceae fam. nov. within the order Ktedonobacterales isolated from Tengu-no-mugimeshi.</title>
        <authorList>
            <person name="Wang C.M."/>
            <person name="Zheng Y."/>
            <person name="Sakai Y."/>
            <person name="Toyoda A."/>
            <person name="Minakuchi Y."/>
            <person name="Abe K."/>
            <person name="Yokota A."/>
            <person name="Yabe S."/>
        </authorList>
    </citation>
    <scope>NUCLEOTIDE SEQUENCE [LARGE SCALE GENOMIC DNA]</scope>
    <source>
        <strain evidence="3">S-27</strain>
    </source>
</reference>
<evidence type="ECO:0000256" key="1">
    <source>
        <dbReference type="SAM" id="MobiDB-lite"/>
    </source>
</evidence>
<dbReference type="RefSeq" id="WP_126596912.1">
    <property type="nucleotide sequence ID" value="NZ_BIFQ01000001.1"/>
</dbReference>
<dbReference type="Proteomes" id="UP000287224">
    <property type="component" value="Unassembled WGS sequence"/>
</dbReference>
<organism evidence="2 3">
    <name type="scientific">Dictyobacter aurantiacus</name>
    <dbReference type="NCBI Taxonomy" id="1936993"/>
    <lineage>
        <taxon>Bacteria</taxon>
        <taxon>Bacillati</taxon>
        <taxon>Chloroflexota</taxon>
        <taxon>Ktedonobacteria</taxon>
        <taxon>Ktedonobacterales</taxon>
        <taxon>Dictyobacteraceae</taxon>
        <taxon>Dictyobacter</taxon>
    </lineage>
</organism>
<evidence type="ECO:0000313" key="3">
    <source>
        <dbReference type="Proteomes" id="UP000287224"/>
    </source>
</evidence>
<accession>A0A401ZGB8</accession>
<dbReference type="OrthoDB" id="163658at2"/>